<protein>
    <submittedName>
        <fullName evidence="1">Uncharacterized protein</fullName>
    </submittedName>
</protein>
<gene>
    <name evidence="1" type="ORF">HINF_LOCUS16686</name>
</gene>
<evidence type="ECO:0000313" key="2">
    <source>
        <dbReference type="Proteomes" id="UP001642409"/>
    </source>
</evidence>
<dbReference type="Proteomes" id="UP001642409">
    <property type="component" value="Unassembled WGS sequence"/>
</dbReference>
<name>A0ABP1HR20_9EUKA</name>
<evidence type="ECO:0000313" key="1">
    <source>
        <dbReference type="EMBL" id="CAL6000415.1"/>
    </source>
</evidence>
<organism evidence="1 2">
    <name type="scientific">Hexamita inflata</name>
    <dbReference type="NCBI Taxonomy" id="28002"/>
    <lineage>
        <taxon>Eukaryota</taxon>
        <taxon>Metamonada</taxon>
        <taxon>Diplomonadida</taxon>
        <taxon>Hexamitidae</taxon>
        <taxon>Hexamitinae</taxon>
        <taxon>Hexamita</taxon>
    </lineage>
</organism>
<comment type="caution">
    <text evidence="1">The sequence shown here is derived from an EMBL/GenBank/DDBJ whole genome shotgun (WGS) entry which is preliminary data.</text>
</comment>
<dbReference type="EMBL" id="CAXDID020000041">
    <property type="protein sequence ID" value="CAL6000415.1"/>
    <property type="molecule type" value="Genomic_DNA"/>
</dbReference>
<reference evidence="1 2" key="1">
    <citation type="submission" date="2024-07" db="EMBL/GenBank/DDBJ databases">
        <authorList>
            <person name="Akdeniz Z."/>
        </authorList>
    </citation>
    <scope>NUCLEOTIDE SEQUENCE [LARGE SCALE GENOMIC DNA]</scope>
</reference>
<proteinExistence type="predicted"/>
<accession>A0ABP1HR20</accession>
<sequence>MNFSPEREQQIKSMIQTAHAETVAFCKTVKPGKFSNESKTTSVAKFDVDFSSFAGIVAKTASNLKISEIVSNLRENPFLLQNSAPFKVTSLIKYPFGEDFVFVAQMEGKMGTSEQLLTFSVQNEGKQTVLVQKWCELEEIKAKTDRTKAINVFFLEEKEDKTEIVFYSHQDIPKAPAIILNMHAKKRAQVLERFE</sequence>
<keyword evidence="2" id="KW-1185">Reference proteome</keyword>